<protein>
    <submittedName>
        <fullName evidence="4">IS21 family transposase</fullName>
    </submittedName>
</protein>
<evidence type="ECO:0000259" key="3">
    <source>
        <dbReference type="PROSITE" id="PS50994"/>
    </source>
</evidence>
<dbReference type="PROSITE" id="PS50994">
    <property type="entry name" value="INTEGRASE"/>
    <property type="match status" value="1"/>
</dbReference>
<feature type="compositionally biased region" description="Basic and acidic residues" evidence="2">
    <location>
        <begin position="529"/>
        <end position="542"/>
    </location>
</feature>
<name>A0ABW5G838_9PSEU</name>
<feature type="compositionally biased region" description="Low complexity" evidence="2">
    <location>
        <begin position="515"/>
        <end position="527"/>
    </location>
</feature>
<dbReference type="InterPro" id="IPR054353">
    <property type="entry name" value="IstA-like_C"/>
</dbReference>
<dbReference type="RefSeq" id="WP_378271485.1">
    <property type="nucleotide sequence ID" value="NZ_JBHUKR010000028.1"/>
</dbReference>
<dbReference type="PANTHER" id="PTHR35004:SF8">
    <property type="entry name" value="TRANSPOSASE RV3428C-RELATED"/>
    <property type="match status" value="1"/>
</dbReference>
<dbReference type="InterPro" id="IPR012337">
    <property type="entry name" value="RNaseH-like_sf"/>
</dbReference>
<feature type="domain" description="Integrase catalytic" evidence="3">
    <location>
        <begin position="138"/>
        <end position="315"/>
    </location>
</feature>
<dbReference type="Pfam" id="PF22483">
    <property type="entry name" value="Mu-transpos_C_2"/>
    <property type="match status" value="1"/>
</dbReference>
<dbReference type="InterPro" id="IPR001584">
    <property type="entry name" value="Integrase_cat-core"/>
</dbReference>
<dbReference type="PANTHER" id="PTHR35004">
    <property type="entry name" value="TRANSPOSASE RV3428C-RELATED"/>
    <property type="match status" value="1"/>
</dbReference>
<evidence type="ECO:0000313" key="4">
    <source>
        <dbReference type="EMBL" id="MFD2422414.1"/>
    </source>
</evidence>
<feature type="region of interest" description="Disordered" evidence="2">
    <location>
        <begin position="480"/>
        <end position="500"/>
    </location>
</feature>
<feature type="compositionally biased region" description="Low complexity" evidence="2">
    <location>
        <begin position="551"/>
        <end position="566"/>
    </location>
</feature>
<dbReference type="EMBL" id="JBHUKR010000028">
    <property type="protein sequence ID" value="MFD2422414.1"/>
    <property type="molecule type" value="Genomic_DNA"/>
</dbReference>
<dbReference type="SUPFAM" id="SSF53098">
    <property type="entry name" value="Ribonuclease H-like"/>
    <property type="match status" value="1"/>
</dbReference>
<reference evidence="5" key="1">
    <citation type="journal article" date="2019" name="Int. J. Syst. Evol. Microbiol.">
        <title>The Global Catalogue of Microorganisms (GCM) 10K type strain sequencing project: providing services to taxonomists for standard genome sequencing and annotation.</title>
        <authorList>
            <consortium name="The Broad Institute Genomics Platform"/>
            <consortium name="The Broad Institute Genome Sequencing Center for Infectious Disease"/>
            <person name="Wu L."/>
            <person name="Ma J."/>
        </authorList>
    </citation>
    <scope>NUCLEOTIDE SEQUENCE [LARGE SCALE GENOMIC DNA]</scope>
    <source>
        <strain evidence="5">CGMCC 4.7645</strain>
    </source>
</reference>
<dbReference type="NCBIfam" id="NF033546">
    <property type="entry name" value="transpos_IS21"/>
    <property type="match status" value="1"/>
</dbReference>
<gene>
    <name evidence="4" type="primary">istA</name>
    <name evidence="4" type="ORF">ACFSXZ_39435</name>
</gene>
<accession>A0ABW5G838</accession>
<evidence type="ECO:0000313" key="5">
    <source>
        <dbReference type="Proteomes" id="UP001597417"/>
    </source>
</evidence>
<comment type="similarity">
    <text evidence="1">Belongs to the transposase IS21/IS408/IS1162 family.</text>
</comment>
<evidence type="ECO:0000256" key="1">
    <source>
        <dbReference type="ARBA" id="ARBA00009277"/>
    </source>
</evidence>
<sequence>MTDVTEILVHWYAGRSQSEIATSLGVDRKTIKKYVTPAIEAGLAPGGPTMSIADWAELCGKWFPQVTDTRLRQTTWPQIEAHRDYIAGMLKAGVTQATIWQRLRDERELRASLASLKRWVAANLPEDVRRDRVTVLMDDPVPGSEAQIDYGHLGAWVDPRSGKKRRVWAFVMVLPASRHMFVRPVLAMDQRAWTECHVAAFDFFGGVPARLVPDNLKTGVDKPDLYDPKINRSYAELAEHYGTLVDPARAAKPKDKPRVERPMPYVRDSFWRGREFVSLQHMQEQAVLWCREVAGQRQCRPLGGAAPLSVFDAVEASELKLLPRNRFVLAVWSRGTIGPDIHVRVGKSLYSVPWRHIGRRVDARETPTVVQIFDNGELIATHGRRPAGKSTDLSHYPPEKIAFAMRTPTWCRSQAADIGPACVALIGGLLEVNALFRLRAAQGVLGLAGKHGAARLEKACARAVEVGDPTYRTVKGILAAGTEADPPPPSTGDGGAAAHLHGPSQLFANVVALPTPAPAPATDHATVSADHEPDVHDEHGDRGTPAPTEPGQPAALGAGPATTSTDTSEEAS</sequence>
<keyword evidence="5" id="KW-1185">Reference proteome</keyword>
<feature type="region of interest" description="Disordered" evidence="2">
    <location>
        <begin position="515"/>
        <end position="572"/>
    </location>
</feature>
<organism evidence="4 5">
    <name type="scientific">Amycolatopsis pigmentata</name>
    <dbReference type="NCBI Taxonomy" id="450801"/>
    <lineage>
        <taxon>Bacteria</taxon>
        <taxon>Bacillati</taxon>
        <taxon>Actinomycetota</taxon>
        <taxon>Actinomycetes</taxon>
        <taxon>Pseudonocardiales</taxon>
        <taxon>Pseudonocardiaceae</taxon>
        <taxon>Amycolatopsis</taxon>
    </lineage>
</organism>
<proteinExistence type="inferred from homology"/>
<dbReference type="InterPro" id="IPR036397">
    <property type="entry name" value="RNaseH_sf"/>
</dbReference>
<dbReference type="Pfam" id="PF00665">
    <property type="entry name" value="rve"/>
    <property type="match status" value="1"/>
</dbReference>
<evidence type="ECO:0000256" key="2">
    <source>
        <dbReference type="SAM" id="MobiDB-lite"/>
    </source>
</evidence>
<comment type="caution">
    <text evidence="4">The sequence shown here is derived from an EMBL/GenBank/DDBJ whole genome shotgun (WGS) entry which is preliminary data.</text>
</comment>
<dbReference type="Proteomes" id="UP001597417">
    <property type="component" value="Unassembled WGS sequence"/>
</dbReference>
<dbReference type="Gene3D" id="3.30.420.10">
    <property type="entry name" value="Ribonuclease H-like superfamily/Ribonuclease H"/>
    <property type="match status" value="1"/>
</dbReference>